<evidence type="ECO:0000256" key="1">
    <source>
        <dbReference type="SAM" id="MobiDB-lite"/>
    </source>
</evidence>
<protein>
    <submittedName>
        <fullName evidence="2">Uncharacterized protein</fullName>
    </submittedName>
</protein>
<reference evidence="2 3" key="1">
    <citation type="submission" date="2017-03" db="EMBL/GenBank/DDBJ databases">
        <title>Genomes of endolithic fungi from Antarctica.</title>
        <authorList>
            <person name="Coleine C."/>
            <person name="Masonjones S."/>
            <person name="Stajich J.E."/>
        </authorList>
    </citation>
    <scope>NUCLEOTIDE SEQUENCE [LARGE SCALE GENOMIC DNA]</scope>
    <source>
        <strain evidence="2 3">CCFEE 5187</strain>
    </source>
</reference>
<dbReference type="AlphaFoldDB" id="A0A4U0WR29"/>
<sequence>MASTSGDWENPANSFRYSALGIVVGQFAEYGIAKYASLFFNRAIAYDMVNNEPVFLCSSISNQFFELIAEMIPKFTDPDDRDSRGRCEDAVNKMKAEIERIVNWVATGKRRITAELKADELYQREKRIAERESYCKPHSSQSLPTTPPRHHEGNRIQDARRFEVMIFWSFLDDLRAYGETDAPREAQRPSTGRYRGNSLTRQLESMSQ</sequence>
<name>A0A4U0WR29_9PEZI</name>
<organism evidence="2 3">
    <name type="scientific">Cryomyces minteri</name>
    <dbReference type="NCBI Taxonomy" id="331657"/>
    <lineage>
        <taxon>Eukaryota</taxon>
        <taxon>Fungi</taxon>
        <taxon>Dikarya</taxon>
        <taxon>Ascomycota</taxon>
        <taxon>Pezizomycotina</taxon>
        <taxon>Dothideomycetes</taxon>
        <taxon>Dothideomycetes incertae sedis</taxon>
        <taxon>Cryomyces</taxon>
    </lineage>
</organism>
<keyword evidence="3" id="KW-1185">Reference proteome</keyword>
<proteinExistence type="predicted"/>
<evidence type="ECO:0000313" key="2">
    <source>
        <dbReference type="EMBL" id="TKA65377.1"/>
    </source>
</evidence>
<feature type="region of interest" description="Disordered" evidence="1">
    <location>
        <begin position="132"/>
        <end position="156"/>
    </location>
</feature>
<accession>A0A4U0WR29</accession>
<feature type="region of interest" description="Disordered" evidence="1">
    <location>
        <begin position="180"/>
        <end position="208"/>
    </location>
</feature>
<dbReference type="Proteomes" id="UP000308768">
    <property type="component" value="Unassembled WGS sequence"/>
</dbReference>
<feature type="compositionally biased region" description="Polar residues" evidence="1">
    <location>
        <begin position="197"/>
        <end position="208"/>
    </location>
</feature>
<evidence type="ECO:0000313" key="3">
    <source>
        <dbReference type="Proteomes" id="UP000308768"/>
    </source>
</evidence>
<dbReference type="EMBL" id="NAJN01001147">
    <property type="protein sequence ID" value="TKA65377.1"/>
    <property type="molecule type" value="Genomic_DNA"/>
</dbReference>
<gene>
    <name evidence="2" type="ORF">B0A49_08602</name>
</gene>
<comment type="caution">
    <text evidence="2">The sequence shown here is derived from an EMBL/GenBank/DDBJ whole genome shotgun (WGS) entry which is preliminary data.</text>
</comment>